<keyword evidence="4" id="KW-0539">Nucleus</keyword>
<keyword evidence="3" id="KW-0804">Transcription</keyword>
<dbReference type="PANTHER" id="PTHR37534:SF24">
    <property type="entry name" value="MISCELLANEOUS ZN(II)2CYS6 TRANSCRIPTION FACTOR (EUROFUNG)-RELATED"/>
    <property type="match status" value="1"/>
</dbReference>
<evidence type="ECO:0000256" key="2">
    <source>
        <dbReference type="ARBA" id="ARBA00023125"/>
    </source>
</evidence>
<dbReference type="CDD" id="cd00067">
    <property type="entry name" value="GAL4"/>
    <property type="match status" value="1"/>
</dbReference>
<dbReference type="GO" id="GO:0000981">
    <property type="term" value="F:DNA-binding transcription factor activity, RNA polymerase II-specific"/>
    <property type="evidence" value="ECO:0007669"/>
    <property type="project" value="InterPro"/>
</dbReference>
<reference evidence="8" key="1">
    <citation type="journal article" date="2015" name="Genome Announc.">
        <title>Draft genome sequence of Talaromyces cellulolyticus strain Y-94, a source of lignocellulosic biomass-degrading enzymes.</title>
        <authorList>
            <person name="Fujii T."/>
            <person name="Koike H."/>
            <person name="Sawayama S."/>
            <person name="Yano S."/>
            <person name="Inoue H."/>
        </authorList>
    </citation>
    <scope>NUCLEOTIDE SEQUENCE [LARGE SCALE GENOMIC DNA]</scope>
    <source>
        <strain evidence="8">Y-94</strain>
    </source>
</reference>
<gene>
    <name evidence="7" type="ORF">TCE0_013f01038</name>
</gene>
<proteinExistence type="predicted"/>
<evidence type="ECO:0000256" key="1">
    <source>
        <dbReference type="ARBA" id="ARBA00023015"/>
    </source>
</evidence>
<dbReference type="InterPro" id="IPR001138">
    <property type="entry name" value="Zn2Cys6_DnaBD"/>
</dbReference>
<evidence type="ECO:0000256" key="3">
    <source>
        <dbReference type="ARBA" id="ARBA00023163"/>
    </source>
</evidence>
<accession>A0A698XPT4</accession>
<protein>
    <recommendedName>
        <fullName evidence="6">Zn(2)-C6 fungal-type domain-containing protein</fullName>
    </recommendedName>
</protein>
<dbReference type="Proteomes" id="UP000053095">
    <property type="component" value="Unassembled WGS sequence"/>
</dbReference>
<dbReference type="PANTHER" id="PTHR37534">
    <property type="entry name" value="TRANSCRIPTIONAL ACTIVATOR PROTEIN UGA3"/>
    <property type="match status" value="1"/>
</dbReference>
<keyword evidence="1" id="KW-0805">Transcription regulation</keyword>
<dbReference type="PROSITE" id="PS50048">
    <property type="entry name" value="ZN2_CY6_FUNGAL_2"/>
    <property type="match status" value="1"/>
</dbReference>
<keyword evidence="2" id="KW-0238">DNA-binding</keyword>
<keyword evidence="8" id="KW-1185">Reference proteome</keyword>
<dbReference type="PROSITE" id="PS00463">
    <property type="entry name" value="ZN2_CY6_FUNGAL_1"/>
    <property type="match status" value="1"/>
</dbReference>
<evidence type="ECO:0000313" key="7">
    <source>
        <dbReference type="EMBL" id="GAM33843.1"/>
    </source>
</evidence>
<evidence type="ECO:0000259" key="6">
    <source>
        <dbReference type="PROSITE" id="PS50048"/>
    </source>
</evidence>
<dbReference type="EMBL" id="DF933809">
    <property type="protein sequence ID" value="GAM33843.1"/>
    <property type="molecule type" value="Genomic_DNA"/>
</dbReference>
<dbReference type="SMART" id="SM00066">
    <property type="entry name" value="GAL4"/>
    <property type="match status" value="1"/>
</dbReference>
<dbReference type="GO" id="GO:0000976">
    <property type="term" value="F:transcription cis-regulatory region binding"/>
    <property type="evidence" value="ECO:0007669"/>
    <property type="project" value="TreeGrafter"/>
</dbReference>
<name>A0A698XPT4_TALPI</name>
<sequence length="647" mass="72900">MGEPETPGPPRRTRCRTGCLRCRVRRRKCDEGKPRCRNCIDKGFQCQYGSQLTFLTKNAITVSAPEAPQAYSTIKFVSEDPQSILNESSSWEDEEPLTPTDAPVSRPVSVPPPAIGAITTILQQGEPVSHDDPSFAHWADCEIDNPGLDLDPRLSFYSPQDQPTNPAYHHHEDHLRQDTFPVLAREGRSDPEVISPVVVSDKDAFAARGLLALISSEDVTPALGSRPGIGFHHDRTASDYTPLTRIDDNRYANATNTQPAATQRTTELLRHYRYEVAPWLDLCDMYQSFGIVAFQYAMDSEQILRALLLLSEASLRNKNLDRRSSAEQFRSSSSLDPSFLEIDYDDSGDGEHSLMTTALTTIFRRVHAFISNLSRAWSTNNVLLDMALVSSLVMDAATSKPTSAIYWLFLRLELSSVLANDDAIRFPLPLSLPWDPLDIFPETTDSLVGLTWRLSNFAHRPLMILGQAMQLVSKDGGGEGTSIPRSNHVDSWKHLINELEHWRKQRPEEFRPIMELPSSSVEPNSSFPTILFTNGAGIFGNQLYHTAMLLLLLDKPRTVRLNYLPPFVLSPLWHAQCICSISLNNDRRECWDPCLLASFLFAAKRMTHEFQQQDILHGLNRIQSLTGWDIREYVAELQEKWSLLNAV</sequence>
<dbReference type="GO" id="GO:0005634">
    <property type="term" value="C:nucleus"/>
    <property type="evidence" value="ECO:0007669"/>
    <property type="project" value="TreeGrafter"/>
</dbReference>
<dbReference type="Gene3D" id="4.10.240.10">
    <property type="entry name" value="Zn(2)-C6 fungal-type DNA-binding domain"/>
    <property type="match status" value="1"/>
</dbReference>
<dbReference type="GO" id="GO:0008270">
    <property type="term" value="F:zinc ion binding"/>
    <property type="evidence" value="ECO:0007669"/>
    <property type="project" value="InterPro"/>
</dbReference>
<dbReference type="InterPro" id="IPR036864">
    <property type="entry name" value="Zn2-C6_fun-type_DNA-bd_sf"/>
</dbReference>
<feature type="domain" description="Zn(2)-C6 fungal-type" evidence="6">
    <location>
        <begin position="18"/>
        <end position="48"/>
    </location>
</feature>
<feature type="region of interest" description="Disordered" evidence="5">
    <location>
        <begin position="85"/>
        <end position="108"/>
    </location>
</feature>
<dbReference type="Pfam" id="PF00172">
    <property type="entry name" value="Zn_clus"/>
    <property type="match status" value="1"/>
</dbReference>
<dbReference type="GO" id="GO:0045944">
    <property type="term" value="P:positive regulation of transcription by RNA polymerase II"/>
    <property type="evidence" value="ECO:0007669"/>
    <property type="project" value="TreeGrafter"/>
</dbReference>
<evidence type="ECO:0000256" key="5">
    <source>
        <dbReference type="SAM" id="MobiDB-lite"/>
    </source>
</evidence>
<dbReference type="AlphaFoldDB" id="A0A698XPT4"/>
<organism evidence="7 8">
    <name type="scientific">Talaromyces pinophilus</name>
    <name type="common">Penicillium pinophilum</name>
    <dbReference type="NCBI Taxonomy" id="128442"/>
    <lineage>
        <taxon>Eukaryota</taxon>
        <taxon>Fungi</taxon>
        <taxon>Dikarya</taxon>
        <taxon>Ascomycota</taxon>
        <taxon>Pezizomycotina</taxon>
        <taxon>Eurotiomycetes</taxon>
        <taxon>Eurotiomycetidae</taxon>
        <taxon>Eurotiales</taxon>
        <taxon>Trichocomaceae</taxon>
        <taxon>Talaromyces</taxon>
        <taxon>Talaromyces sect. Talaromyces</taxon>
    </lineage>
</organism>
<evidence type="ECO:0000313" key="8">
    <source>
        <dbReference type="Proteomes" id="UP000053095"/>
    </source>
</evidence>
<dbReference type="SUPFAM" id="SSF57701">
    <property type="entry name" value="Zn2/Cys6 DNA-binding domain"/>
    <property type="match status" value="1"/>
</dbReference>
<evidence type="ECO:0000256" key="4">
    <source>
        <dbReference type="ARBA" id="ARBA00023242"/>
    </source>
</evidence>